<dbReference type="AlphaFoldDB" id="A0A8U0HQM2"/>
<dbReference type="KEGG" id="halx:M0R89_10480"/>
<dbReference type="RefSeq" id="WP_248649033.1">
    <property type="nucleotide sequence ID" value="NZ_CP096659.1"/>
</dbReference>
<dbReference type="EMBL" id="CP096659">
    <property type="protein sequence ID" value="UPV72974.1"/>
    <property type="molecule type" value="Genomic_DNA"/>
</dbReference>
<reference evidence="1 2" key="1">
    <citation type="submission" date="2022-04" db="EMBL/GenBank/DDBJ databases">
        <title>Diverse halophilic archaea isolated from saline environments.</title>
        <authorList>
            <person name="Cui H.-L."/>
        </authorList>
    </citation>
    <scope>NUCLEOTIDE SEQUENCE [LARGE SCALE GENOMIC DNA]</scope>
    <source>
        <strain evidence="1 2">XZYJT49</strain>
    </source>
</reference>
<name>A0A8U0HQM2_9EURY</name>
<sequence length="166" mass="19032">MNFITGHVNQPVCRFCYEGVKSLPMLGYDILFDCAEKRSSGYLKSRPGETRLSFKESKRRGNELSGFSMRILLMGSRTDEVRSMMEKLERKSYIKAQESDRFSELKSSFYTVHSPGEYTTELPYRDYPVVEAADGMTAQIVSGWIQRLDEEVEQIDGVAWAIFVPV</sequence>
<dbReference type="Proteomes" id="UP000830729">
    <property type="component" value="Chromosome"/>
</dbReference>
<dbReference type="GeneID" id="72185629"/>
<keyword evidence="2" id="KW-1185">Reference proteome</keyword>
<proteinExistence type="predicted"/>
<evidence type="ECO:0000313" key="2">
    <source>
        <dbReference type="Proteomes" id="UP000830729"/>
    </source>
</evidence>
<protein>
    <submittedName>
        <fullName evidence="1">Uncharacterized protein</fullName>
    </submittedName>
</protein>
<evidence type="ECO:0000313" key="1">
    <source>
        <dbReference type="EMBL" id="UPV72974.1"/>
    </source>
</evidence>
<accession>A0A8U0HQM2</accession>
<organism evidence="1 2">
    <name type="scientific">Halorussus limi</name>
    <dbReference type="NCBI Taxonomy" id="2938695"/>
    <lineage>
        <taxon>Archaea</taxon>
        <taxon>Methanobacteriati</taxon>
        <taxon>Methanobacteriota</taxon>
        <taxon>Stenosarchaea group</taxon>
        <taxon>Halobacteria</taxon>
        <taxon>Halobacteriales</taxon>
        <taxon>Haladaptataceae</taxon>
        <taxon>Halorussus</taxon>
    </lineage>
</organism>
<gene>
    <name evidence="1" type="ORF">M0R89_10480</name>
</gene>